<name>A0A834TKB9_9FABA</name>
<sequence length="43" mass="5004">MRCRIRIGKWKPDVREGQCVVDMGLEGRGHSVQWCGPHMTTYE</sequence>
<reference evidence="1" key="1">
    <citation type="submission" date="2020-09" db="EMBL/GenBank/DDBJ databases">
        <title>Genome-Enabled Discovery of Anthraquinone Biosynthesis in Senna tora.</title>
        <authorList>
            <person name="Kang S.-H."/>
            <person name="Pandey R.P."/>
            <person name="Lee C.-M."/>
            <person name="Sim J.-S."/>
            <person name="Jeong J.-T."/>
            <person name="Choi B.-S."/>
            <person name="Jung M."/>
            <person name="Ginzburg D."/>
            <person name="Zhao K."/>
            <person name="Won S.Y."/>
            <person name="Oh T.-J."/>
            <person name="Yu Y."/>
            <person name="Kim N.-H."/>
            <person name="Lee O.R."/>
            <person name="Lee T.-H."/>
            <person name="Bashyal P."/>
            <person name="Kim T.-S."/>
            <person name="Lee W.-H."/>
            <person name="Kawkins C."/>
            <person name="Kim C.-K."/>
            <person name="Kim J.S."/>
            <person name="Ahn B.O."/>
            <person name="Rhee S.Y."/>
            <person name="Sohng J.K."/>
        </authorList>
    </citation>
    <scope>NUCLEOTIDE SEQUENCE</scope>
    <source>
        <tissue evidence="1">Leaf</tissue>
    </source>
</reference>
<dbReference type="EMBL" id="JAAIUW010000008">
    <property type="protein sequence ID" value="KAF7822371.1"/>
    <property type="molecule type" value="Genomic_DNA"/>
</dbReference>
<accession>A0A834TKB9</accession>
<gene>
    <name evidence="1" type="ORF">G2W53_027826</name>
</gene>
<protein>
    <submittedName>
        <fullName evidence="1">Uncharacterized protein</fullName>
    </submittedName>
</protein>
<dbReference type="Proteomes" id="UP000634136">
    <property type="component" value="Unassembled WGS sequence"/>
</dbReference>
<comment type="caution">
    <text evidence="1">The sequence shown here is derived from an EMBL/GenBank/DDBJ whole genome shotgun (WGS) entry which is preliminary data.</text>
</comment>
<evidence type="ECO:0000313" key="2">
    <source>
        <dbReference type="Proteomes" id="UP000634136"/>
    </source>
</evidence>
<evidence type="ECO:0000313" key="1">
    <source>
        <dbReference type="EMBL" id="KAF7822371.1"/>
    </source>
</evidence>
<organism evidence="1 2">
    <name type="scientific">Senna tora</name>
    <dbReference type="NCBI Taxonomy" id="362788"/>
    <lineage>
        <taxon>Eukaryota</taxon>
        <taxon>Viridiplantae</taxon>
        <taxon>Streptophyta</taxon>
        <taxon>Embryophyta</taxon>
        <taxon>Tracheophyta</taxon>
        <taxon>Spermatophyta</taxon>
        <taxon>Magnoliopsida</taxon>
        <taxon>eudicotyledons</taxon>
        <taxon>Gunneridae</taxon>
        <taxon>Pentapetalae</taxon>
        <taxon>rosids</taxon>
        <taxon>fabids</taxon>
        <taxon>Fabales</taxon>
        <taxon>Fabaceae</taxon>
        <taxon>Caesalpinioideae</taxon>
        <taxon>Cassia clade</taxon>
        <taxon>Senna</taxon>
    </lineage>
</organism>
<dbReference type="AlphaFoldDB" id="A0A834TKB9"/>
<keyword evidence="2" id="KW-1185">Reference proteome</keyword>
<proteinExistence type="predicted"/>